<dbReference type="Gene3D" id="1.10.10.10">
    <property type="entry name" value="Winged helix-like DNA-binding domain superfamily/Winged helix DNA-binding domain"/>
    <property type="match status" value="1"/>
</dbReference>
<dbReference type="SUPFAM" id="SSF46955">
    <property type="entry name" value="Putative DNA-binding domain"/>
    <property type="match status" value="1"/>
</dbReference>
<evidence type="ECO:0000313" key="2">
    <source>
        <dbReference type="EMBL" id="PKE25958.1"/>
    </source>
</evidence>
<dbReference type="AlphaFoldDB" id="A0A1S7BGN2"/>
<evidence type="ECO:0000313" key="3">
    <source>
        <dbReference type="Proteomes" id="UP000233482"/>
    </source>
</evidence>
<name>A0A1S7BGN2_9STAP</name>
<sequence>MDKQLYIPLKLEESTLKVFEDILKNIANKTIQQIEEEKNIQVYMNKKQAAEYLGVSFNTLKKFVENGLPIIEVSGIQMIRKKDIDNFMESNKK</sequence>
<gene>
    <name evidence="2" type="ORF">CW686_07100</name>
</gene>
<dbReference type="RefSeq" id="WP_101031011.1">
    <property type="nucleotide sequence ID" value="NZ_CP073801.1"/>
</dbReference>
<dbReference type="InterPro" id="IPR009061">
    <property type="entry name" value="DNA-bd_dom_put_sf"/>
</dbReference>
<dbReference type="InterPro" id="IPR036388">
    <property type="entry name" value="WH-like_DNA-bd_sf"/>
</dbReference>
<dbReference type="Proteomes" id="UP000233482">
    <property type="component" value="Unassembled WGS sequence"/>
</dbReference>
<dbReference type="EMBL" id="PIXC01000014">
    <property type="protein sequence ID" value="PKE25958.1"/>
    <property type="molecule type" value="Genomic_DNA"/>
</dbReference>
<reference evidence="2 3" key="2">
    <citation type="submission" date="2017-12" db="EMBL/GenBank/DDBJ databases">
        <title>Genomics of Macrococcus caseolyticus.</title>
        <authorList>
            <person name="MacFadyen A.C."/>
            <person name="Paterson G.K."/>
        </authorList>
    </citation>
    <scope>NUCLEOTIDE SEQUENCE [LARGE SCALE GENOMIC DNA]</scope>
    <source>
        <strain evidence="2 3">5788_EF188</strain>
    </source>
</reference>
<keyword evidence="2" id="KW-0238">DNA-binding</keyword>
<dbReference type="GO" id="GO:0003677">
    <property type="term" value="F:DNA binding"/>
    <property type="evidence" value="ECO:0007669"/>
    <property type="project" value="UniProtKB-KW"/>
</dbReference>
<protein>
    <submittedName>
        <fullName evidence="2">DNA-binding protein</fullName>
    </submittedName>
</protein>
<proteinExistence type="predicted"/>
<dbReference type="EMBL" id="KY013610">
    <property type="protein sequence ID" value="AQX82851.1"/>
    <property type="molecule type" value="Genomic_DNA"/>
</dbReference>
<accession>A0A1S7BGN2</accession>
<evidence type="ECO:0000313" key="1">
    <source>
        <dbReference type="EMBL" id="AQX82851.1"/>
    </source>
</evidence>
<organism evidence="1">
    <name type="scientific">Macrococcoides caseolyticum</name>
    <dbReference type="NCBI Taxonomy" id="69966"/>
    <lineage>
        <taxon>Bacteria</taxon>
        <taxon>Bacillati</taxon>
        <taxon>Bacillota</taxon>
        <taxon>Bacilli</taxon>
        <taxon>Bacillales</taxon>
        <taxon>Staphylococcaceae</taxon>
        <taxon>Macrococcoides</taxon>
    </lineage>
</organism>
<reference evidence="1" key="1">
    <citation type="journal article" date="2017" name="Sci. Rep.">
        <title>Novel methicillin resistance gene mecD in clinical Macrococcus caseolyticus strains from bovine and canine sources.</title>
        <authorList>
            <person name="Schwendener S."/>
            <person name="Cotting K."/>
            <person name="Perreten V."/>
        </authorList>
    </citation>
    <scope>NUCLEOTIDE SEQUENCE</scope>
    <source>
        <strain evidence="1">IMD0473</strain>
    </source>
</reference>